<dbReference type="InterPro" id="IPR047640">
    <property type="entry name" value="RpiR-like"/>
</dbReference>
<evidence type="ECO:0000256" key="1">
    <source>
        <dbReference type="ARBA" id="ARBA00023015"/>
    </source>
</evidence>
<gene>
    <name evidence="5" type="ORF">IAC96_05990</name>
</gene>
<evidence type="ECO:0000313" key="6">
    <source>
        <dbReference type="Proteomes" id="UP000824201"/>
    </source>
</evidence>
<dbReference type="InterPro" id="IPR001347">
    <property type="entry name" value="SIS_dom"/>
</dbReference>
<comment type="caution">
    <text evidence="5">The sequence shown here is derived from an EMBL/GenBank/DDBJ whole genome shotgun (WGS) entry which is preliminary data.</text>
</comment>
<dbReference type="GO" id="GO:0097367">
    <property type="term" value="F:carbohydrate derivative binding"/>
    <property type="evidence" value="ECO:0007669"/>
    <property type="project" value="InterPro"/>
</dbReference>
<dbReference type="SUPFAM" id="SSF46689">
    <property type="entry name" value="Homeodomain-like"/>
    <property type="match status" value="1"/>
</dbReference>
<dbReference type="InterPro" id="IPR000281">
    <property type="entry name" value="HTH_RpiR"/>
</dbReference>
<dbReference type="PROSITE" id="PS51071">
    <property type="entry name" value="HTH_RPIR"/>
    <property type="match status" value="1"/>
</dbReference>
<evidence type="ECO:0000256" key="2">
    <source>
        <dbReference type="ARBA" id="ARBA00023125"/>
    </source>
</evidence>
<dbReference type="PANTHER" id="PTHR30514">
    <property type="entry name" value="GLUCOKINASE"/>
    <property type="match status" value="1"/>
</dbReference>
<organism evidence="5 6">
    <name type="scientific">Candidatus Fimimorpha faecalis</name>
    <dbReference type="NCBI Taxonomy" id="2840824"/>
    <lineage>
        <taxon>Bacteria</taxon>
        <taxon>Bacillati</taxon>
        <taxon>Bacillota</taxon>
        <taxon>Clostridia</taxon>
        <taxon>Eubacteriales</taxon>
        <taxon>Candidatus Fimimorpha</taxon>
    </lineage>
</organism>
<reference evidence="5" key="1">
    <citation type="submission" date="2020-10" db="EMBL/GenBank/DDBJ databases">
        <authorList>
            <person name="Gilroy R."/>
        </authorList>
    </citation>
    <scope>NUCLEOTIDE SEQUENCE</scope>
    <source>
        <strain evidence="5">ChiW13-3771</strain>
    </source>
</reference>
<feature type="domain" description="HTH rpiR-type" evidence="4">
    <location>
        <begin position="1"/>
        <end position="76"/>
    </location>
</feature>
<dbReference type="EMBL" id="DVHN01000067">
    <property type="protein sequence ID" value="HIR88485.1"/>
    <property type="molecule type" value="Genomic_DNA"/>
</dbReference>
<dbReference type="SUPFAM" id="SSF53697">
    <property type="entry name" value="SIS domain"/>
    <property type="match status" value="1"/>
</dbReference>
<dbReference type="CDD" id="cd05013">
    <property type="entry name" value="SIS_RpiR"/>
    <property type="match status" value="1"/>
</dbReference>
<dbReference type="Gene3D" id="1.10.10.10">
    <property type="entry name" value="Winged helix-like DNA-binding domain superfamily/Winged helix DNA-binding domain"/>
    <property type="match status" value="1"/>
</dbReference>
<evidence type="ECO:0000256" key="3">
    <source>
        <dbReference type="ARBA" id="ARBA00023163"/>
    </source>
</evidence>
<dbReference type="PANTHER" id="PTHR30514:SF10">
    <property type="entry name" value="MURR_RPIR FAMILY TRANSCRIPTIONAL REGULATOR"/>
    <property type="match status" value="1"/>
</dbReference>
<dbReference type="Pfam" id="PF01418">
    <property type="entry name" value="HTH_6"/>
    <property type="match status" value="1"/>
</dbReference>
<keyword evidence="2" id="KW-0238">DNA-binding</keyword>
<evidence type="ECO:0000313" key="5">
    <source>
        <dbReference type="EMBL" id="HIR88485.1"/>
    </source>
</evidence>
<dbReference type="Gene3D" id="3.40.50.10490">
    <property type="entry name" value="Glucose-6-phosphate isomerase like protein, domain 1"/>
    <property type="match status" value="1"/>
</dbReference>
<name>A0A9D1JD66_9FIRM</name>
<evidence type="ECO:0000259" key="4">
    <source>
        <dbReference type="PROSITE" id="PS51071"/>
    </source>
</evidence>
<dbReference type="InterPro" id="IPR035472">
    <property type="entry name" value="RpiR-like_SIS"/>
</dbReference>
<dbReference type="GO" id="GO:0003700">
    <property type="term" value="F:DNA-binding transcription factor activity"/>
    <property type="evidence" value="ECO:0007669"/>
    <property type="project" value="InterPro"/>
</dbReference>
<keyword evidence="1" id="KW-0805">Transcription regulation</keyword>
<accession>A0A9D1JD66</accession>
<proteinExistence type="predicted"/>
<sequence length="287" mass="33380">MGLLHEMQNITDYTEREHDICQYILQHPEEVASLSSRKLGELTFTSAATVTRFCQKLGCKGYPDFKLRFLSELKYHDTPEKEEEISISEKESVVTMLRKVEETYKRAIQETKDMLSLEQMMRIRKLVRQAEYIDFYVYDANVALAMYARNLLFHSGKVANVYSETNIQELNALVSREKHLAIIISRTGENARLVEVAKTLKRSKTKTIIITCGKERTLGKMGDERLYTMARAAVDDFGTVLFSTGVKYLLDVIFGMEFSYQYKENILLNQTYEERSRDRLWTLINQV</sequence>
<dbReference type="InterPro" id="IPR036388">
    <property type="entry name" value="WH-like_DNA-bd_sf"/>
</dbReference>
<dbReference type="InterPro" id="IPR009057">
    <property type="entry name" value="Homeodomain-like_sf"/>
</dbReference>
<protein>
    <submittedName>
        <fullName evidence="5">MurR/RpiR family transcriptional regulator</fullName>
    </submittedName>
</protein>
<dbReference type="GO" id="GO:0003677">
    <property type="term" value="F:DNA binding"/>
    <property type="evidence" value="ECO:0007669"/>
    <property type="project" value="UniProtKB-KW"/>
</dbReference>
<reference evidence="5" key="2">
    <citation type="journal article" date="2021" name="PeerJ">
        <title>Extensive microbial diversity within the chicken gut microbiome revealed by metagenomics and culture.</title>
        <authorList>
            <person name="Gilroy R."/>
            <person name="Ravi A."/>
            <person name="Getino M."/>
            <person name="Pursley I."/>
            <person name="Horton D.L."/>
            <person name="Alikhan N.F."/>
            <person name="Baker D."/>
            <person name="Gharbi K."/>
            <person name="Hall N."/>
            <person name="Watson M."/>
            <person name="Adriaenssens E.M."/>
            <person name="Foster-Nyarko E."/>
            <person name="Jarju S."/>
            <person name="Secka A."/>
            <person name="Antonio M."/>
            <person name="Oren A."/>
            <person name="Chaudhuri R.R."/>
            <person name="La Ragione R."/>
            <person name="Hildebrand F."/>
            <person name="Pallen M.J."/>
        </authorList>
    </citation>
    <scope>NUCLEOTIDE SEQUENCE</scope>
    <source>
        <strain evidence="5">ChiW13-3771</strain>
    </source>
</reference>
<dbReference type="Proteomes" id="UP000824201">
    <property type="component" value="Unassembled WGS sequence"/>
</dbReference>
<dbReference type="Pfam" id="PF01380">
    <property type="entry name" value="SIS"/>
    <property type="match status" value="1"/>
</dbReference>
<dbReference type="AlphaFoldDB" id="A0A9D1JD66"/>
<keyword evidence="3" id="KW-0804">Transcription</keyword>
<dbReference type="InterPro" id="IPR046348">
    <property type="entry name" value="SIS_dom_sf"/>
</dbReference>
<dbReference type="GO" id="GO:1901135">
    <property type="term" value="P:carbohydrate derivative metabolic process"/>
    <property type="evidence" value="ECO:0007669"/>
    <property type="project" value="InterPro"/>
</dbReference>